<dbReference type="OrthoDB" id="5425648at2759"/>
<evidence type="ECO:0000313" key="6">
    <source>
        <dbReference type="EMBL" id="KAH7303237.1"/>
    </source>
</evidence>
<comment type="caution">
    <text evidence="6">The sequence shown here is derived from an EMBL/GenBank/DDBJ whole genome shotgun (WGS) entry which is preliminary data.</text>
</comment>
<keyword evidence="3 5" id="KW-1133">Transmembrane helix</keyword>
<feature type="transmembrane region" description="Helical" evidence="5">
    <location>
        <begin position="261"/>
        <end position="281"/>
    </location>
</feature>
<evidence type="ECO:0000256" key="4">
    <source>
        <dbReference type="ARBA" id="ARBA00023136"/>
    </source>
</evidence>
<feature type="transmembrane region" description="Helical" evidence="5">
    <location>
        <begin position="297"/>
        <end position="316"/>
    </location>
</feature>
<feature type="transmembrane region" description="Helical" evidence="5">
    <location>
        <begin position="322"/>
        <end position="341"/>
    </location>
</feature>
<dbReference type="SUPFAM" id="SSF103473">
    <property type="entry name" value="MFS general substrate transporter"/>
    <property type="match status" value="1"/>
</dbReference>
<accession>A0A8K0SCP8</accession>
<evidence type="ECO:0000313" key="7">
    <source>
        <dbReference type="Proteomes" id="UP000813444"/>
    </source>
</evidence>
<gene>
    <name evidence="6" type="ORF">B0I35DRAFT_333669</name>
</gene>
<dbReference type="InterPro" id="IPR036259">
    <property type="entry name" value="MFS_trans_sf"/>
</dbReference>
<keyword evidence="4 5" id="KW-0472">Membrane</keyword>
<feature type="non-terminal residue" evidence="6">
    <location>
        <position position="1"/>
    </location>
</feature>
<feature type="non-terminal residue" evidence="6">
    <location>
        <position position="401"/>
    </location>
</feature>
<feature type="transmembrane region" description="Helical" evidence="5">
    <location>
        <begin position="224"/>
        <end position="241"/>
    </location>
</feature>
<dbReference type="AlphaFoldDB" id="A0A8K0SCP8"/>
<comment type="subcellular location">
    <subcellularLocation>
        <location evidence="1">Membrane</location>
        <topology evidence="1">Multi-pass membrane protein</topology>
    </subcellularLocation>
</comment>
<evidence type="ECO:0000256" key="3">
    <source>
        <dbReference type="ARBA" id="ARBA00022989"/>
    </source>
</evidence>
<keyword evidence="2 5" id="KW-0812">Transmembrane</keyword>
<proteinExistence type="predicted"/>
<feature type="transmembrane region" description="Helical" evidence="5">
    <location>
        <begin position="380"/>
        <end position="400"/>
    </location>
</feature>
<feature type="transmembrane region" description="Helical" evidence="5">
    <location>
        <begin position="73"/>
        <end position="94"/>
    </location>
</feature>
<dbReference type="GO" id="GO:0016020">
    <property type="term" value="C:membrane"/>
    <property type="evidence" value="ECO:0007669"/>
    <property type="project" value="UniProtKB-SubCell"/>
</dbReference>
<reference evidence="6" key="1">
    <citation type="journal article" date="2021" name="Nat. Commun.">
        <title>Genetic determinants of endophytism in the Arabidopsis root mycobiome.</title>
        <authorList>
            <person name="Mesny F."/>
            <person name="Miyauchi S."/>
            <person name="Thiergart T."/>
            <person name="Pickel B."/>
            <person name="Atanasova L."/>
            <person name="Karlsson M."/>
            <person name="Huettel B."/>
            <person name="Barry K.W."/>
            <person name="Haridas S."/>
            <person name="Chen C."/>
            <person name="Bauer D."/>
            <person name="Andreopoulos W."/>
            <person name="Pangilinan J."/>
            <person name="LaButti K."/>
            <person name="Riley R."/>
            <person name="Lipzen A."/>
            <person name="Clum A."/>
            <person name="Drula E."/>
            <person name="Henrissat B."/>
            <person name="Kohler A."/>
            <person name="Grigoriev I.V."/>
            <person name="Martin F.M."/>
            <person name="Hacquard S."/>
        </authorList>
    </citation>
    <scope>NUCLEOTIDE SEQUENCE</scope>
    <source>
        <strain evidence="6">MPI-CAGE-CH-0235</strain>
    </source>
</reference>
<evidence type="ECO:0000256" key="5">
    <source>
        <dbReference type="SAM" id="Phobius"/>
    </source>
</evidence>
<evidence type="ECO:0000256" key="2">
    <source>
        <dbReference type="ARBA" id="ARBA00022692"/>
    </source>
</evidence>
<dbReference type="PANTHER" id="PTHR23507">
    <property type="entry name" value="ZGC:174356"/>
    <property type="match status" value="1"/>
</dbReference>
<dbReference type="GO" id="GO:0022857">
    <property type="term" value="F:transmembrane transporter activity"/>
    <property type="evidence" value="ECO:0007669"/>
    <property type="project" value="TreeGrafter"/>
</dbReference>
<feature type="transmembrane region" description="Helical" evidence="5">
    <location>
        <begin position="353"/>
        <end position="374"/>
    </location>
</feature>
<organism evidence="6 7">
    <name type="scientific">Stachybotrys elegans</name>
    <dbReference type="NCBI Taxonomy" id="80388"/>
    <lineage>
        <taxon>Eukaryota</taxon>
        <taxon>Fungi</taxon>
        <taxon>Dikarya</taxon>
        <taxon>Ascomycota</taxon>
        <taxon>Pezizomycotina</taxon>
        <taxon>Sordariomycetes</taxon>
        <taxon>Hypocreomycetidae</taxon>
        <taxon>Hypocreales</taxon>
        <taxon>Stachybotryaceae</taxon>
        <taxon>Stachybotrys</taxon>
    </lineage>
</organism>
<evidence type="ECO:0000256" key="1">
    <source>
        <dbReference type="ARBA" id="ARBA00004141"/>
    </source>
</evidence>
<sequence>LPIALVAALAMASTAATAYFAYATLLCKDPRHCSDTEMSRYAGFVAAVTCISNLLGILALGPLQSIAAANRHLGLLIWMLCRPMSAVMLLLGVYTKNTYVAISGRLFEGLASDNLLHFTLNSLYAQAPDGSALISYSLALYMMGISVSPFIAGFFNFTVSIFMALGLFVVLVVYLLCVPASQTNLSAAVMPEGQEDSNDAGAVGKLAATLLSPLSPFRTHPKHLLVGLCLFTYNIIQSYIFNALMIHTSVQFAFTGRENGYILTIAHSVAALYICASLYLAQSKSLAAVETRKQDSILALVSLTIQSLSLAGLGFANQPYQIYLITVLLAIGLPTPSYIKGYFVHLYEDDEKVAALAALAVMEMLGSVLGPIVFGGLQSYLASSSIFFVAAGLGGVSLACL</sequence>
<name>A0A8K0SCP8_9HYPO</name>
<feature type="transmembrane region" description="Helical" evidence="5">
    <location>
        <begin position="39"/>
        <end position="61"/>
    </location>
</feature>
<dbReference type="Gene3D" id="1.20.1250.20">
    <property type="entry name" value="MFS general substrate transporter like domains"/>
    <property type="match status" value="1"/>
</dbReference>
<keyword evidence="7" id="KW-1185">Reference proteome</keyword>
<feature type="transmembrane region" description="Helical" evidence="5">
    <location>
        <begin position="150"/>
        <end position="176"/>
    </location>
</feature>
<dbReference type="PANTHER" id="PTHR23507:SF1">
    <property type="entry name" value="FI18259P1-RELATED"/>
    <property type="match status" value="1"/>
</dbReference>
<protein>
    <submittedName>
        <fullName evidence="6">Uncharacterized protein</fullName>
    </submittedName>
</protein>
<dbReference type="Proteomes" id="UP000813444">
    <property type="component" value="Unassembled WGS sequence"/>
</dbReference>
<dbReference type="EMBL" id="JAGPNK010000037">
    <property type="protein sequence ID" value="KAH7303237.1"/>
    <property type="molecule type" value="Genomic_DNA"/>
</dbReference>